<feature type="compositionally biased region" description="Basic and acidic residues" evidence="1">
    <location>
        <begin position="305"/>
        <end position="317"/>
    </location>
</feature>
<evidence type="ECO:0000256" key="1">
    <source>
        <dbReference type="SAM" id="MobiDB-lite"/>
    </source>
</evidence>
<feature type="region of interest" description="Disordered" evidence="1">
    <location>
        <begin position="298"/>
        <end position="335"/>
    </location>
</feature>
<keyword evidence="3" id="KW-1185">Reference proteome</keyword>
<dbReference type="Proteomes" id="UP001430848">
    <property type="component" value="Unassembled WGS sequence"/>
</dbReference>
<dbReference type="EMBL" id="JAKNSF020000018">
    <property type="protein sequence ID" value="KAK7733280.1"/>
    <property type="molecule type" value="Genomic_DNA"/>
</dbReference>
<proteinExistence type="predicted"/>
<name>A0ABR1PD30_DIAER</name>
<reference evidence="2 3" key="1">
    <citation type="submission" date="2024-02" db="EMBL/GenBank/DDBJ databases">
        <title>De novo assembly and annotation of 12 fungi associated with fruit tree decline syndrome in Ontario, Canada.</title>
        <authorList>
            <person name="Sulman M."/>
            <person name="Ellouze W."/>
            <person name="Ilyukhin E."/>
        </authorList>
    </citation>
    <scope>NUCLEOTIDE SEQUENCE [LARGE SCALE GENOMIC DNA]</scope>
    <source>
        <strain evidence="2 3">M169</strain>
    </source>
</reference>
<organism evidence="2 3">
    <name type="scientific">Diaporthe eres</name>
    <name type="common">Phomopsis oblonga</name>
    <dbReference type="NCBI Taxonomy" id="83184"/>
    <lineage>
        <taxon>Eukaryota</taxon>
        <taxon>Fungi</taxon>
        <taxon>Dikarya</taxon>
        <taxon>Ascomycota</taxon>
        <taxon>Pezizomycotina</taxon>
        <taxon>Sordariomycetes</taxon>
        <taxon>Sordariomycetidae</taxon>
        <taxon>Diaporthales</taxon>
        <taxon>Diaporthaceae</taxon>
        <taxon>Diaporthe</taxon>
        <taxon>Diaporthe eres species complex</taxon>
    </lineage>
</organism>
<evidence type="ECO:0000313" key="3">
    <source>
        <dbReference type="Proteomes" id="UP001430848"/>
    </source>
</evidence>
<protein>
    <submittedName>
        <fullName evidence="2">Uncharacterized protein</fullName>
    </submittedName>
</protein>
<comment type="caution">
    <text evidence="2">The sequence shown here is derived from an EMBL/GenBank/DDBJ whole genome shotgun (WGS) entry which is preliminary data.</text>
</comment>
<evidence type="ECO:0000313" key="2">
    <source>
        <dbReference type="EMBL" id="KAK7733280.1"/>
    </source>
</evidence>
<sequence>MKKPGLPEHLVKPGGSFGSELCLVLHYPSYTTRQVNDAIVYDPTNPSITRLSLSGFNDRNALWLDQYSRRRMTSVKKGVRFNPSEHIDPAPLQHHRDWMDLCLRTSTAKVLAIFGSENKQYFVKKWGQRLEELKLWGAYQGFSLWILRPEGDNTRAERLVLFLWHPEFVTNKQSIEIGRKYDLALGLAAQLAGITRTPGQISHNKDDCTNDGSLKRAAEEEDGEAKFAIIKRRKMGKNKDLETGDESRQVVCRSCRYTRLDVEPLYHPADEKHGRRYMSPYCHCPSCKKDKQFIPMDDSPFVTQDDLKRNNKSDSIQRRTNKARKVQGSVDSTEE</sequence>
<gene>
    <name evidence="2" type="ORF">SLS63_004809</name>
</gene>
<accession>A0ABR1PD30</accession>